<evidence type="ECO:0000256" key="1">
    <source>
        <dbReference type="SAM" id="Phobius"/>
    </source>
</evidence>
<gene>
    <name evidence="2" type="ORF">FD13_GL001806</name>
</gene>
<dbReference type="EMBL" id="AYZH01000006">
    <property type="protein sequence ID" value="KRN02583.1"/>
    <property type="molecule type" value="Genomic_DNA"/>
</dbReference>
<dbReference type="Pfam" id="PF13630">
    <property type="entry name" value="SdpI"/>
    <property type="match status" value="1"/>
</dbReference>
<protein>
    <submittedName>
        <fullName evidence="2">Uncharacterized protein</fullName>
    </submittedName>
</protein>
<feature type="transmembrane region" description="Helical" evidence="1">
    <location>
        <begin position="177"/>
        <end position="198"/>
    </location>
</feature>
<reference evidence="2 3" key="1">
    <citation type="journal article" date="2015" name="Genome Announc.">
        <title>Expanding the biotechnology potential of lactobacilli through comparative genomics of 213 strains and associated genera.</title>
        <authorList>
            <person name="Sun Z."/>
            <person name="Harris H.M."/>
            <person name="McCann A."/>
            <person name="Guo C."/>
            <person name="Argimon S."/>
            <person name="Zhang W."/>
            <person name="Yang X."/>
            <person name="Jeffery I.B."/>
            <person name="Cooney J.C."/>
            <person name="Kagawa T.F."/>
            <person name="Liu W."/>
            <person name="Song Y."/>
            <person name="Salvetti E."/>
            <person name="Wrobel A."/>
            <person name="Rasinkangas P."/>
            <person name="Parkhill J."/>
            <person name="Rea M.C."/>
            <person name="O'Sullivan O."/>
            <person name="Ritari J."/>
            <person name="Douillard F.P."/>
            <person name="Paul Ross R."/>
            <person name="Yang R."/>
            <person name="Briner A.E."/>
            <person name="Felis G.E."/>
            <person name="de Vos W.M."/>
            <person name="Barrangou R."/>
            <person name="Klaenhammer T.R."/>
            <person name="Caufield P.W."/>
            <person name="Cui Y."/>
            <person name="Zhang H."/>
            <person name="O'Toole P.W."/>
        </authorList>
    </citation>
    <scope>NUCLEOTIDE SEQUENCE [LARGE SCALE GENOMIC DNA]</scope>
    <source>
        <strain evidence="2 3">DSM 21775</strain>
    </source>
</reference>
<name>A0A0R2DPA2_9LACO</name>
<dbReference type="OrthoDB" id="9808690at2"/>
<sequence>MFKTKMSAKWQWGIRILNLGLLALIDLFQRLSVRFGTVQPARTVTSLLWFTLIALVTISLPVIIPSSLRARLAESVQTELPFDLNVVLFLYSLIFLIWPTALLTTRQPHQVGVVVMIFLSIIAAILPYVPRNHLVGIRIPWTYNSPVIWHKVNVLGGQVMLVVSLLSLLALGINQSWFIAILTIGTVVLVGTTIWYAYELAK</sequence>
<dbReference type="Proteomes" id="UP000051589">
    <property type="component" value="Unassembled WGS sequence"/>
</dbReference>
<keyword evidence="1" id="KW-0812">Transmembrane</keyword>
<feature type="transmembrane region" description="Helical" evidence="1">
    <location>
        <begin position="150"/>
        <end position="171"/>
    </location>
</feature>
<keyword evidence="1" id="KW-0472">Membrane</keyword>
<dbReference type="AlphaFoldDB" id="A0A0R2DPA2"/>
<feature type="transmembrane region" description="Helical" evidence="1">
    <location>
        <begin position="12"/>
        <end position="28"/>
    </location>
</feature>
<dbReference type="PATRIC" id="fig|1423803.3.peg.1862"/>
<keyword evidence="3" id="KW-1185">Reference proteome</keyword>
<keyword evidence="1" id="KW-1133">Transmembrane helix</keyword>
<proteinExistence type="predicted"/>
<organism evidence="2 3">
    <name type="scientific">Levilactobacillus senmaizukei DSM 21775 = NBRC 103853</name>
    <dbReference type="NCBI Taxonomy" id="1423803"/>
    <lineage>
        <taxon>Bacteria</taxon>
        <taxon>Bacillati</taxon>
        <taxon>Bacillota</taxon>
        <taxon>Bacilli</taxon>
        <taxon>Lactobacillales</taxon>
        <taxon>Lactobacillaceae</taxon>
        <taxon>Levilactobacillus</taxon>
    </lineage>
</organism>
<dbReference type="STRING" id="1423803.FD13_GL001806"/>
<feature type="transmembrane region" description="Helical" evidence="1">
    <location>
        <begin position="80"/>
        <end position="98"/>
    </location>
</feature>
<comment type="caution">
    <text evidence="2">The sequence shown here is derived from an EMBL/GenBank/DDBJ whole genome shotgun (WGS) entry which is preliminary data.</text>
</comment>
<accession>A0A0R2DPA2</accession>
<evidence type="ECO:0000313" key="3">
    <source>
        <dbReference type="Proteomes" id="UP000051589"/>
    </source>
</evidence>
<dbReference type="InterPro" id="IPR025962">
    <property type="entry name" value="SdpI/YhfL"/>
</dbReference>
<feature type="transmembrane region" description="Helical" evidence="1">
    <location>
        <begin position="48"/>
        <end position="68"/>
    </location>
</feature>
<feature type="transmembrane region" description="Helical" evidence="1">
    <location>
        <begin position="110"/>
        <end position="129"/>
    </location>
</feature>
<evidence type="ECO:0000313" key="2">
    <source>
        <dbReference type="EMBL" id="KRN02583.1"/>
    </source>
</evidence>
<dbReference type="RefSeq" id="WP_061776867.1">
    <property type="nucleotide sequence ID" value="NZ_AYZH01000006.1"/>
</dbReference>